<dbReference type="InterPro" id="IPR032689">
    <property type="entry name" value="TraG-D_C"/>
</dbReference>
<accession>F6DQ04</accession>
<dbReference type="STRING" id="696281.Desru_3748"/>
<dbReference type="AlphaFoldDB" id="F6DQ04"/>
<keyword evidence="3" id="KW-1185">Reference proteome</keyword>
<dbReference type="EMBL" id="CP002780">
    <property type="protein sequence ID" value="AEG61948.1"/>
    <property type="molecule type" value="Genomic_DNA"/>
</dbReference>
<proteinExistence type="predicted"/>
<gene>
    <name evidence="2" type="ordered locus">Desru_3748</name>
</gene>
<evidence type="ECO:0000313" key="3">
    <source>
        <dbReference type="Proteomes" id="UP000009234"/>
    </source>
</evidence>
<reference evidence="3" key="1">
    <citation type="submission" date="2011-05" db="EMBL/GenBank/DDBJ databases">
        <title>Complete sequence of Desulfotomaculum ruminis DSM 2154.</title>
        <authorList>
            <person name="Lucas S."/>
            <person name="Copeland A."/>
            <person name="Lapidus A."/>
            <person name="Cheng J.-F."/>
            <person name="Goodwin L."/>
            <person name="Pitluck S."/>
            <person name="Lu M."/>
            <person name="Detter J.C."/>
            <person name="Han C."/>
            <person name="Tapia R."/>
            <person name="Land M."/>
            <person name="Hauser L."/>
            <person name="Kyrpides N."/>
            <person name="Ivanova N."/>
            <person name="Mikhailova N."/>
            <person name="Pagani I."/>
            <person name="Stams A.J.M."/>
            <person name="Plugge C.M."/>
            <person name="Muyzer G."/>
            <person name="Kuever J."/>
            <person name="Parshina S.N."/>
            <person name="Ivanova A.E."/>
            <person name="Nazina T.N."/>
            <person name="Brambilla E."/>
            <person name="Spring S."/>
            <person name="Klenk H.-P."/>
            <person name="Woyke T."/>
        </authorList>
    </citation>
    <scope>NUCLEOTIDE SEQUENCE [LARGE SCALE GENOMIC DNA]</scope>
    <source>
        <strain evidence="3">ATCC 23193 / DSM 2154 / NCIB 8452 / DL</strain>
    </source>
</reference>
<protein>
    <recommendedName>
        <fullName evidence="1">TraD/TraG TraM recognition site domain-containing protein</fullName>
    </recommendedName>
</protein>
<dbReference type="eggNOG" id="COG3505">
    <property type="taxonomic scope" value="Bacteria"/>
</dbReference>
<feature type="domain" description="TraD/TraG TraM recognition site" evidence="1">
    <location>
        <begin position="168"/>
        <end position="241"/>
    </location>
</feature>
<dbReference type="KEGG" id="dru:Desru_3748"/>
<dbReference type="Pfam" id="PF12696">
    <property type="entry name" value="TraG-D_C"/>
    <property type="match status" value="1"/>
</dbReference>
<evidence type="ECO:0000313" key="2">
    <source>
        <dbReference type="EMBL" id="AEG61948.1"/>
    </source>
</evidence>
<reference evidence="2 3" key="2">
    <citation type="journal article" date="2012" name="Stand. Genomic Sci.">
        <title>Complete genome sequence of the sulfate-reducing firmicute Desulfotomaculum ruminis type strain (DL(T)).</title>
        <authorList>
            <person name="Spring S."/>
            <person name="Visser M."/>
            <person name="Lu M."/>
            <person name="Copeland A."/>
            <person name="Lapidus A."/>
            <person name="Lucas S."/>
            <person name="Cheng J.F."/>
            <person name="Han C."/>
            <person name="Tapia R."/>
            <person name="Goodwin L.A."/>
            <person name="Pitluck S."/>
            <person name="Ivanova N."/>
            <person name="Land M."/>
            <person name="Hauser L."/>
            <person name="Larimer F."/>
            <person name="Rohde M."/>
            <person name="Goker M."/>
            <person name="Detter J.C."/>
            <person name="Kyrpides N.C."/>
            <person name="Woyke T."/>
            <person name="Schaap P.J."/>
            <person name="Plugge C.M."/>
            <person name="Muyzer G."/>
            <person name="Kuever J."/>
            <person name="Pereira I.A."/>
            <person name="Parshina S.N."/>
            <person name="Bernier-Latmani R."/>
            <person name="Stams A.J."/>
            <person name="Klenk H.P."/>
        </authorList>
    </citation>
    <scope>NUCLEOTIDE SEQUENCE [LARGE SCALE GENOMIC DNA]</scope>
    <source>
        <strain evidence="3">ATCC 23193 / DSM 2154 / NCIB 8452 / DL</strain>
    </source>
</reference>
<dbReference type="HOGENOM" id="CLU_932947_0_0_9"/>
<name>F6DQ04_DESRL</name>
<dbReference type="Proteomes" id="UP000009234">
    <property type="component" value="Chromosome"/>
</dbReference>
<sequence length="298" mass="33751">MLINWHKEVFSYGHGEGILLGQVNGMPVRITPGQTEKSIIVFTTGQSKTGKWILVNAALQAIHSGESLLIFDERGRILRCLKHIFEGEGYSLKILNEPLPRVPANREYLKNLTGETIMNRRPAAGEKCAYFYIQQGELNGYKTLKTLFLNLGLPHQVRKDGASHGLNILVDKISGLGPIPFLNRYLSGEELPELKFTIATNGLEELRETYPQEWQNVLNACAAVLFTDIKDYETANYLANLTARSLPRKETDCLSPNWNLIEQEKIDVVINGFYTSVDAIDYRDHPVFKRFLERSDHS</sequence>
<organism evidence="2 3">
    <name type="scientific">Desulforamulus ruminis (strain ATCC 23193 / DSM 2154 / NCIMB 8452 / DL)</name>
    <name type="common">Desulfotomaculum ruminis</name>
    <dbReference type="NCBI Taxonomy" id="696281"/>
    <lineage>
        <taxon>Bacteria</taxon>
        <taxon>Bacillati</taxon>
        <taxon>Bacillota</taxon>
        <taxon>Clostridia</taxon>
        <taxon>Eubacteriales</taxon>
        <taxon>Peptococcaceae</taxon>
        <taxon>Desulforamulus</taxon>
    </lineage>
</organism>
<evidence type="ECO:0000259" key="1">
    <source>
        <dbReference type="Pfam" id="PF12696"/>
    </source>
</evidence>